<dbReference type="Proteomes" id="UP000813824">
    <property type="component" value="Unassembled WGS sequence"/>
</dbReference>
<protein>
    <submittedName>
        <fullName evidence="1">Uncharacterized protein</fullName>
    </submittedName>
</protein>
<comment type="caution">
    <text evidence="1">The sequence shown here is derived from an EMBL/GenBank/DDBJ whole genome shotgun (WGS) entry which is preliminary data.</text>
</comment>
<name>A0A8K0XUF4_9AGAR</name>
<gene>
    <name evidence="1" type="ORF">BXZ70DRAFT_256389</name>
</gene>
<keyword evidence="2" id="KW-1185">Reference proteome</keyword>
<proteinExistence type="predicted"/>
<evidence type="ECO:0000313" key="1">
    <source>
        <dbReference type="EMBL" id="KAH8106876.1"/>
    </source>
</evidence>
<organism evidence="1 2">
    <name type="scientific">Cristinia sonorae</name>
    <dbReference type="NCBI Taxonomy" id="1940300"/>
    <lineage>
        <taxon>Eukaryota</taxon>
        <taxon>Fungi</taxon>
        <taxon>Dikarya</taxon>
        <taxon>Basidiomycota</taxon>
        <taxon>Agaricomycotina</taxon>
        <taxon>Agaricomycetes</taxon>
        <taxon>Agaricomycetidae</taxon>
        <taxon>Agaricales</taxon>
        <taxon>Pleurotineae</taxon>
        <taxon>Stephanosporaceae</taxon>
        <taxon>Cristinia</taxon>
    </lineage>
</organism>
<accession>A0A8K0XUF4</accession>
<sequence length="92" mass="10099">MIFLLCCIRLTNVNCHAHAHALSSSLAGSPVPVIYSHRYKYLSVSHLPFGSNSTSPPLGQLNTEETEGATPISSKFSGKSFNYGALQLRWWC</sequence>
<evidence type="ECO:0000313" key="2">
    <source>
        <dbReference type="Proteomes" id="UP000813824"/>
    </source>
</evidence>
<dbReference type="EMBL" id="JAEVFJ010000002">
    <property type="protein sequence ID" value="KAH8106876.1"/>
    <property type="molecule type" value="Genomic_DNA"/>
</dbReference>
<reference evidence="1" key="1">
    <citation type="journal article" date="2021" name="New Phytol.">
        <title>Evolutionary innovations through gain and loss of genes in the ectomycorrhizal Boletales.</title>
        <authorList>
            <person name="Wu G."/>
            <person name="Miyauchi S."/>
            <person name="Morin E."/>
            <person name="Kuo A."/>
            <person name="Drula E."/>
            <person name="Varga T."/>
            <person name="Kohler A."/>
            <person name="Feng B."/>
            <person name="Cao Y."/>
            <person name="Lipzen A."/>
            <person name="Daum C."/>
            <person name="Hundley H."/>
            <person name="Pangilinan J."/>
            <person name="Johnson J."/>
            <person name="Barry K."/>
            <person name="LaButti K."/>
            <person name="Ng V."/>
            <person name="Ahrendt S."/>
            <person name="Min B."/>
            <person name="Choi I.G."/>
            <person name="Park H."/>
            <person name="Plett J.M."/>
            <person name="Magnuson J."/>
            <person name="Spatafora J.W."/>
            <person name="Nagy L.G."/>
            <person name="Henrissat B."/>
            <person name="Grigoriev I.V."/>
            <person name="Yang Z.L."/>
            <person name="Xu J."/>
            <person name="Martin F.M."/>
        </authorList>
    </citation>
    <scope>NUCLEOTIDE SEQUENCE</scope>
    <source>
        <strain evidence="1">KKN 215</strain>
    </source>
</reference>
<dbReference type="AlphaFoldDB" id="A0A8K0XUF4"/>